<feature type="compositionally biased region" description="Basic and acidic residues" evidence="1">
    <location>
        <begin position="95"/>
        <end position="112"/>
    </location>
</feature>
<evidence type="ECO:0000256" key="2">
    <source>
        <dbReference type="SAM" id="Phobius"/>
    </source>
</evidence>
<evidence type="ECO:0000313" key="3">
    <source>
        <dbReference type="EMBL" id="KAF1817268.1"/>
    </source>
</evidence>
<feature type="region of interest" description="Disordered" evidence="1">
    <location>
        <begin position="156"/>
        <end position="191"/>
    </location>
</feature>
<evidence type="ECO:0000256" key="1">
    <source>
        <dbReference type="SAM" id="MobiDB-lite"/>
    </source>
</evidence>
<dbReference type="GeneID" id="54419036"/>
<proteinExistence type="predicted"/>
<dbReference type="RefSeq" id="XP_033538899.1">
    <property type="nucleotide sequence ID" value="XM_033678466.1"/>
</dbReference>
<reference evidence="5" key="3">
    <citation type="submission" date="2025-04" db="UniProtKB">
        <authorList>
            <consortium name="RefSeq"/>
        </authorList>
    </citation>
    <scope>IDENTIFICATION</scope>
    <source>
        <strain evidence="5">CBS 781.70</strain>
    </source>
</reference>
<reference evidence="3 5" key="1">
    <citation type="submission" date="2020-01" db="EMBL/GenBank/DDBJ databases">
        <authorList>
            <consortium name="DOE Joint Genome Institute"/>
            <person name="Haridas S."/>
            <person name="Albert R."/>
            <person name="Binder M."/>
            <person name="Bloem J."/>
            <person name="Labutti K."/>
            <person name="Salamov A."/>
            <person name="Andreopoulos B."/>
            <person name="Baker S.E."/>
            <person name="Barry K."/>
            <person name="Bills G."/>
            <person name="Bluhm B.H."/>
            <person name="Cannon C."/>
            <person name="Castanera R."/>
            <person name="Culley D.E."/>
            <person name="Daum C."/>
            <person name="Ezra D."/>
            <person name="Gonzalez J.B."/>
            <person name="Henrissat B."/>
            <person name="Kuo A."/>
            <person name="Liang C."/>
            <person name="Lipzen A."/>
            <person name="Lutzoni F."/>
            <person name="Magnuson J."/>
            <person name="Mondo S."/>
            <person name="Nolan M."/>
            <person name="Ohm R."/>
            <person name="Pangilinan J."/>
            <person name="Park H.-J."/>
            <person name="Ramirez L."/>
            <person name="Alfaro M."/>
            <person name="Sun H."/>
            <person name="Tritt A."/>
            <person name="Yoshinaga Y."/>
            <person name="Zwiers L.-H."/>
            <person name="Turgeon B.G."/>
            <person name="Goodwin S.B."/>
            <person name="Spatafora J.W."/>
            <person name="Crous P.W."/>
            <person name="Grigoriev I.V."/>
        </authorList>
    </citation>
    <scope>NUCLEOTIDE SEQUENCE</scope>
    <source>
        <strain evidence="3 5">CBS 781.70</strain>
    </source>
</reference>
<protein>
    <recommendedName>
        <fullName evidence="6">Transmembrane protein</fullName>
    </recommendedName>
</protein>
<evidence type="ECO:0000313" key="5">
    <source>
        <dbReference type="RefSeq" id="XP_033538899.1"/>
    </source>
</evidence>
<dbReference type="AlphaFoldDB" id="A0A6G1GGS2"/>
<dbReference type="EMBL" id="ML975149">
    <property type="protein sequence ID" value="KAF1817268.1"/>
    <property type="molecule type" value="Genomic_DNA"/>
</dbReference>
<gene>
    <name evidence="3 5" type="ORF">P152DRAFT_453856</name>
</gene>
<feature type="transmembrane region" description="Helical" evidence="2">
    <location>
        <begin position="32"/>
        <end position="57"/>
    </location>
</feature>
<organism evidence="3">
    <name type="scientific">Eremomyces bilateralis CBS 781.70</name>
    <dbReference type="NCBI Taxonomy" id="1392243"/>
    <lineage>
        <taxon>Eukaryota</taxon>
        <taxon>Fungi</taxon>
        <taxon>Dikarya</taxon>
        <taxon>Ascomycota</taxon>
        <taxon>Pezizomycotina</taxon>
        <taxon>Dothideomycetes</taxon>
        <taxon>Dothideomycetes incertae sedis</taxon>
        <taxon>Eremomycetales</taxon>
        <taxon>Eremomycetaceae</taxon>
        <taxon>Eremomyces</taxon>
    </lineage>
</organism>
<feature type="compositionally biased region" description="Polar residues" evidence="1">
    <location>
        <begin position="1"/>
        <end position="22"/>
    </location>
</feature>
<evidence type="ECO:0008006" key="6">
    <source>
        <dbReference type="Google" id="ProtNLM"/>
    </source>
</evidence>
<feature type="compositionally biased region" description="Basic and acidic residues" evidence="1">
    <location>
        <begin position="156"/>
        <end position="166"/>
    </location>
</feature>
<sequence>MAPWPQNNGAPKPSQPSTTKPAQSDDLRPASIAAGVVFGIYLVIFAILGTCTIVQYIGRRNRKPQPIPEYLRPSNPAYLSRTGNNASFLAQDVHNPRRDGAQDPKKGSEVVTRDLGSGPIGTPPVGPEVYVVSPQRTPGVSAVEAPLIPLKATRHGHPDVLRREESGYSLRDAAGYGDSDSDTDTVTGLERRVSDVSDVTVDSTRRYYYPEAYRGNNQQ</sequence>
<evidence type="ECO:0000313" key="4">
    <source>
        <dbReference type="Proteomes" id="UP000504638"/>
    </source>
</evidence>
<feature type="region of interest" description="Disordered" evidence="1">
    <location>
        <begin position="1"/>
        <end position="25"/>
    </location>
</feature>
<keyword evidence="2" id="KW-0472">Membrane</keyword>
<keyword evidence="4" id="KW-1185">Reference proteome</keyword>
<keyword evidence="2" id="KW-1133">Transmembrane helix</keyword>
<keyword evidence="2" id="KW-0812">Transmembrane</keyword>
<feature type="region of interest" description="Disordered" evidence="1">
    <location>
        <begin position="95"/>
        <end position="125"/>
    </location>
</feature>
<name>A0A6G1GGS2_9PEZI</name>
<reference evidence="5" key="2">
    <citation type="submission" date="2020-04" db="EMBL/GenBank/DDBJ databases">
        <authorList>
            <consortium name="NCBI Genome Project"/>
        </authorList>
    </citation>
    <scope>NUCLEOTIDE SEQUENCE</scope>
    <source>
        <strain evidence="5">CBS 781.70</strain>
    </source>
</reference>
<dbReference type="Proteomes" id="UP000504638">
    <property type="component" value="Unplaced"/>
</dbReference>
<accession>A0A6G1GGS2</accession>